<organism evidence="2 3">
    <name type="scientific">Roseibium sediminicola</name>
    <dbReference type="NCBI Taxonomy" id="2933272"/>
    <lineage>
        <taxon>Bacteria</taxon>
        <taxon>Pseudomonadati</taxon>
        <taxon>Pseudomonadota</taxon>
        <taxon>Alphaproteobacteria</taxon>
        <taxon>Hyphomicrobiales</taxon>
        <taxon>Stappiaceae</taxon>
        <taxon>Roseibium</taxon>
    </lineage>
</organism>
<comment type="caution">
    <text evidence="2">The sequence shown here is derived from an EMBL/GenBank/DDBJ whole genome shotgun (WGS) entry which is preliminary data.</text>
</comment>
<name>A0ABT0GQ83_9HYPH</name>
<feature type="compositionally biased region" description="Polar residues" evidence="1">
    <location>
        <begin position="8"/>
        <end position="19"/>
    </location>
</feature>
<feature type="region of interest" description="Disordered" evidence="1">
    <location>
        <begin position="1"/>
        <end position="21"/>
    </location>
</feature>
<dbReference type="Proteomes" id="UP001431221">
    <property type="component" value="Unassembled WGS sequence"/>
</dbReference>
<dbReference type="RefSeq" id="WP_248151685.1">
    <property type="nucleotide sequence ID" value="NZ_JALNMJ010000002.1"/>
</dbReference>
<evidence type="ECO:0000256" key="1">
    <source>
        <dbReference type="SAM" id="MobiDB-lite"/>
    </source>
</evidence>
<evidence type="ECO:0008006" key="4">
    <source>
        <dbReference type="Google" id="ProtNLM"/>
    </source>
</evidence>
<keyword evidence="3" id="KW-1185">Reference proteome</keyword>
<sequence length="173" mass="19493">MKMVSDMQAISDSQSNPFSGQDADRAEIWDMLVHRDIEAFVAADWSQVAEDFDEAAFFGVDGGKAANPDDWRLGFPDLETYRDEWLRQAQDFAKTDFAEDARAAIFEATRLTQIDIKGGRAIAHKKFDGAIRKADGSEDRLLWQTLYFCVRKDGRWKICGFAGYLPNPLTVAA</sequence>
<proteinExistence type="predicted"/>
<evidence type="ECO:0000313" key="3">
    <source>
        <dbReference type="Proteomes" id="UP001431221"/>
    </source>
</evidence>
<dbReference type="InterPro" id="IPR032710">
    <property type="entry name" value="NTF2-like_dom_sf"/>
</dbReference>
<evidence type="ECO:0000313" key="2">
    <source>
        <dbReference type="EMBL" id="MCK7611569.1"/>
    </source>
</evidence>
<reference evidence="2" key="1">
    <citation type="submission" date="2022-04" db="EMBL/GenBank/DDBJ databases">
        <title>Roseibium sp. CAU 1639 isolated from mud.</title>
        <authorList>
            <person name="Kim W."/>
        </authorList>
    </citation>
    <scope>NUCLEOTIDE SEQUENCE</scope>
    <source>
        <strain evidence="2">CAU 1639</strain>
    </source>
</reference>
<dbReference type="EMBL" id="JALNMJ010000002">
    <property type="protein sequence ID" value="MCK7611569.1"/>
    <property type="molecule type" value="Genomic_DNA"/>
</dbReference>
<accession>A0ABT0GQ83</accession>
<protein>
    <recommendedName>
        <fullName evidence="4">SnoaL-like domain-containing protein</fullName>
    </recommendedName>
</protein>
<dbReference type="SUPFAM" id="SSF54427">
    <property type="entry name" value="NTF2-like"/>
    <property type="match status" value="1"/>
</dbReference>
<gene>
    <name evidence="2" type="ORF">M0H32_05310</name>
</gene>